<keyword evidence="4" id="KW-0804">Transcription</keyword>
<evidence type="ECO:0000256" key="3">
    <source>
        <dbReference type="ARBA" id="ARBA00023125"/>
    </source>
</evidence>
<evidence type="ECO:0000313" key="6">
    <source>
        <dbReference type="EMBL" id="MCD2194492.1"/>
    </source>
</evidence>
<dbReference type="Proteomes" id="UP001199469">
    <property type="component" value="Unassembled WGS sequence"/>
</dbReference>
<dbReference type="Pfam" id="PF03466">
    <property type="entry name" value="LysR_substrate"/>
    <property type="match status" value="1"/>
</dbReference>
<evidence type="ECO:0000256" key="1">
    <source>
        <dbReference type="ARBA" id="ARBA00009437"/>
    </source>
</evidence>
<dbReference type="PANTHER" id="PTHR30346">
    <property type="entry name" value="TRANSCRIPTIONAL DUAL REGULATOR HCAR-RELATED"/>
    <property type="match status" value="1"/>
</dbReference>
<dbReference type="InterPro" id="IPR036388">
    <property type="entry name" value="WH-like_DNA-bd_sf"/>
</dbReference>
<dbReference type="PRINTS" id="PR00039">
    <property type="entry name" value="HTHLYSR"/>
</dbReference>
<evidence type="ECO:0000259" key="5">
    <source>
        <dbReference type="PROSITE" id="PS50931"/>
    </source>
</evidence>
<dbReference type="RefSeq" id="WP_230734502.1">
    <property type="nucleotide sequence ID" value="NZ_JAJNDB010000002.1"/>
</dbReference>
<name>A0ABS8P887_9PSEU</name>
<protein>
    <submittedName>
        <fullName evidence="6">LysR family transcriptional regulator</fullName>
    </submittedName>
</protein>
<dbReference type="InterPro" id="IPR005119">
    <property type="entry name" value="LysR_subst-bd"/>
</dbReference>
<dbReference type="PROSITE" id="PS50931">
    <property type="entry name" value="HTH_LYSR"/>
    <property type="match status" value="1"/>
</dbReference>
<dbReference type="Pfam" id="PF00126">
    <property type="entry name" value="HTH_1"/>
    <property type="match status" value="1"/>
</dbReference>
<keyword evidence="7" id="KW-1185">Reference proteome</keyword>
<dbReference type="SUPFAM" id="SSF46785">
    <property type="entry name" value="Winged helix' DNA-binding domain"/>
    <property type="match status" value="1"/>
</dbReference>
<dbReference type="SUPFAM" id="SSF53850">
    <property type="entry name" value="Periplasmic binding protein-like II"/>
    <property type="match status" value="1"/>
</dbReference>
<keyword evidence="2" id="KW-0805">Transcription regulation</keyword>
<organism evidence="6 7">
    <name type="scientific">Actinomycetospora endophytica</name>
    <dbReference type="NCBI Taxonomy" id="2291215"/>
    <lineage>
        <taxon>Bacteria</taxon>
        <taxon>Bacillati</taxon>
        <taxon>Actinomycetota</taxon>
        <taxon>Actinomycetes</taxon>
        <taxon>Pseudonocardiales</taxon>
        <taxon>Pseudonocardiaceae</taxon>
        <taxon>Actinomycetospora</taxon>
    </lineage>
</organism>
<evidence type="ECO:0000313" key="7">
    <source>
        <dbReference type="Proteomes" id="UP001199469"/>
    </source>
</evidence>
<reference evidence="6 7" key="1">
    <citation type="submission" date="2021-11" db="EMBL/GenBank/DDBJ databases">
        <title>Draft genome sequence of Actinomycetospora sp. SF1 isolated from the rhizosphere soil.</title>
        <authorList>
            <person name="Duangmal K."/>
            <person name="Chantavorakit T."/>
        </authorList>
    </citation>
    <scope>NUCLEOTIDE SEQUENCE [LARGE SCALE GENOMIC DNA]</scope>
    <source>
        <strain evidence="6 7">TBRC 5722</strain>
    </source>
</reference>
<proteinExistence type="inferred from homology"/>
<keyword evidence="3" id="KW-0238">DNA-binding</keyword>
<feature type="domain" description="HTH lysR-type" evidence="5">
    <location>
        <begin position="1"/>
        <end position="58"/>
    </location>
</feature>
<sequence>MQLHQLEYLVAVADEGGFTRAAERLRVAQPGVSAQIRKLERELGHALLDRSGHRVRTTPVGVEVVSAARAALEAVAGVRRVVDDLDGLLRGTARAGMVSSGPFLDVPGVVADFSTAHPHVVCSLVEEGSGALLEGLRSGRLDVALVGAAGTLPEDLEVRTVSEQPLVLAVPADHPLAGLSSAGPSDLAGRDLVLPAEGNALREAVDLACAGLSPAPHVTCSASDPAVLARLASRGLGVAVLPGSVSALRSEGLATVPFEAEGVRSRLVLAWPRGDVGPAAVALREALLAAVPA</sequence>
<dbReference type="Gene3D" id="3.40.190.10">
    <property type="entry name" value="Periplasmic binding protein-like II"/>
    <property type="match status" value="2"/>
</dbReference>
<dbReference type="InterPro" id="IPR036390">
    <property type="entry name" value="WH_DNA-bd_sf"/>
</dbReference>
<accession>A0ABS8P887</accession>
<evidence type="ECO:0000256" key="4">
    <source>
        <dbReference type="ARBA" id="ARBA00023163"/>
    </source>
</evidence>
<comment type="similarity">
    <text evidence="1">Belongs to the LysR transcriptional regulatory family.</text>
</comment>
<comment type="caution">
    <text evidence="6">The sequence shown here is derived from an EMBL/GenBank/DDBJ whole genome shotgun (WGS) entry which is preliminary data.</text>
</comment>
<evidence type="ECO:0000256" key="2">
    <source>
        <dbReference type="ARBA" id="ARBA00023015"/>
    </source>
</evidence>
<dbReference type="Gene3D" id="1.10.10.10">
    <property type="entry name" value="Winged helix-like DNA-binding domain superfamily/Winged helix DNA-binding domain"/>
    <property type="match status" value="1"/>
</dbReference>
<gene>
    <name evidence="6" type="ORF">LQ327_14050</name>
</gene>
<dbReference type="PANTHER" id="PTHR30346:SF30">
    <property type="entry name" value="SMALL NEUTRAL PROTEASE REGULATORY PROTEIN"/>
    <property type="match status" value="1"/>
</dbReference>
<dbReference type="InterPro" id="IPR000847">
    <property type="entry name" value="LysR_HTH_N"/>
</dbReference>
<dbReference type="EMBL" id="JAJNDB010000002">
    <property type="protein sequence ID" value="MCD2194492.1"/>
    <property type="molecule type" value="Genomic_DNA"/>
</dbReference>